<dbReference type="STRING" id="694327.DFW101_3525"/>
<reference evidence="2" key="1">
    <citation type="journal article" date="2015" name="Genome Announc.">
        <title>High-Quality Draft Genome Sequence of Desulfovibrio carbinoliphilus FW-101-2B, an Organic Acid-Oxidizing Sulfate-Reducing Bacterium Isolated from Uranium(VI)-Contaminated Groundwater.</title>
        <authorList>
            <person name="Ramsay B.D."/>
            <person name="Hwang C."/>
            <person name="Woo H.L."/>
            <person name="Carroll S.L."/>
            <person name="Lucas S."/>
            <person name="Han J."/>
            <person name="Lapidus A.L."/>
            <person name="Cheng J.F."/>
            <person name="Goodwin L.A."/>
            <person name="Pitluck S."/>
            <person name="Peters L."/>
            <person name="Chertkov O."/>
            <person name="Held B."/>
            <person name="Detter J.C."/>
            <person name="Han C.S."/>
            <person name="Tapia R."/>
            <person name="Land M.L."/>
            <person name="Hauser L.J."/>
            <person name="Kyrpides N.C."/>
            <person name="Ivanova N.N."/>
            <person name="Mikhailova N."/>
            <person name="Pagani I."/>
            <person name="Woyke T."/>
            <person name="Arkin A.P."/>
            <person name="Dehal P."/>
            <person name="Chivian D."/>
            <person name="Criddle C.S."/>
            <person name="Wu W."/>
            <person name="Chakraborty R."/>
            <person name="Hazen T.C."/>
            <person name="Fields M.W."/>
        </authorList>
    </citation>
    <scope>NUCLEOTIDE SEQUENCE [LARGE SCALE GENOMIC DNA]</scope>
    <source>
        <strain evidence="2">FW-101-2B</strain>
    </source>
</reference>
<protein>
    <submittedName>
        <fullName evidence="1">Uncharacterized protein</fullName>
    </submittedName>
</protein>
<dbReference type="EMBL" id="CM001368">
    <property type="protein sequence ID" value="EHJ49521.1"/>
    <property type="molecule type" value="Genomic_DNA"/>
</dbReference>
<dbReference type="AlphaFoldDB" id="G7QC75"/>
<evidence type="ECO:0000313" key="2">
    <source>
        <dbReference type="Proteomes" id="UP000004662"/>
    </source>
</evidence>
<dbReference type="HOGENOM" id="CLU_2842695_0_0_7"/>
<evidence type="ECO:0000313" key="1">
    <source>
        <dbReference type="EMBL" id="EHJ49521.1"/>
    </source>
</evidence>
<accession>G7QC75</accession>
<proteinExistence type="predicted"/>
<dbReference type="Proteomes" id="UP000004662">
    <property type="component" value="Chromosome"/>
</dbReference>
<sequence>MLDREPVYLDPAEDMTVCWARAKSHRWCVGCGTVFTVSVLGALAGRGRCPWCGSGETRAMQEVGR</sequence>
<organism evidence="1 2">
    <name type="scientific">Solidesulfovibrio carbinoliphilus subsp. oakridgensis</name>
    <dbReference type="NCBI Taxonomy" id="694327"/>
    <lineage>
        <taxon>Bacteria</taxon>
        <taxon>Pseudomonadati</taxon>
        <taxon>Thermodesulfobacteriota</taxon>
        <taxon>Desulfovibrionia</taxon>
        <taxon>Desulfovibrionales</taxon>
        <taxon>Desulfovibrionaceae</taxon>
        <taxon>Solidesulfovibrio</taxon>
    </lineage>
</organism>
<keyword evidence="2" id="KW-1185">Reference proteome</keyword>
<gene>
    <name evidence="1" type="ORF">DFW101_3525</name>
</gene>
<name>G7QC75_9BACT</name>